<dbReference type="OrthoDB" id="10408042at2759"/>
<proteinExistence type="predicted"/>
<evidence type="ECO:0000313" key="2">
    <source>
        <dbReference type="Proteomes" id="UP000829720"/>
    </source>
</evidence>
<evidence type="ECO:0000313" key="1">
    <source>
        <dbReference type="EMBL" id="KAI1887073.1"/>
    </source>
</evidence>
<dbReference type="AlphaFoldDB" id="A0A8T3CPP3"/>
<reference evidence="1" key="1">
    <citation type="submission" date="2021-01" db="EMBL/GenBank/DDBJ databases">
        <authorList>
            <person name="Zahm M."/>
            <person name="Roques C."/>
            <person name="Cabau C."/>
            <person name="Klopp C."/>
            <person name="Donnadieu C."/>
            <person name="Jouanno E."/>
            <person name="Lampietro C."/>
            <person name="Louis A."/>
            <person name="Herpin A."/>
            <person name="Echchiki A."/>
            <person name="Berthelot C."/>
            <person name="Parey E."/>
            <person name="Roest-Crollius H."/>
            <person name="Braasch I."/>
            <person name="Postlethwait J."/>
            <person name="Bobe J."/>
            <person name="Montfort J."/>
            <person name="Bouchez O."/>
            <person name="Begum T."/>
            <person name="Mejri S."/>
            <person name="Adams A."/>
            <person name="Chen W.-J."/>
            <person name="Guiguen Y."/>
        </authorList>
    </citation>
    <scope>NUCLEOTIDE SEQUENCE</scope>
    <source>
        <tissue evidence="1">Blood</tissue>
    </source>
</reference>
<dbReference type="Proteomes" id="UP000829720">
    <property type="component" value="Unassembled WGS sequence"/>
</dbReference>
<keyword evidence="2" id="KW-1185">Reference proteome</keyword>
<name>A0A8T3CPP3_9TELE</name>
<comment type="caution">
    <text evidence="1">The sequence shown here is derived from an EMBL/GenBank/DDBJ whole genome shotgun (WGS) entry which is preliminary data.</text>
</comment>
<accession>A0A8T3CPP3</accession>
<protein>
    <submittedName>
        <fullName evidence="1">Uncharacterized protein</fullName>
    </submittedName>
</protein>
<organism evidence="1 2">
    <name type="scientific">Albula goreensis</name>
    <dbReference type="NCBI Taxonomy" id="1534307"/>
    <lineage>
        <taxon>Eukaryota</taxon>
        <taxon>Metazoa</taxon>
        <taxon>Chordata</taxon>
        <taxon>Craniata</taxon>
        <taxon>Vertebrata</taxon>
        <taxon>Euteleostomi</taxon>
        <taxon>Actinopterygii</taxon>
        <taxon>Neopterygii</taxon>
        <taxon>Teleostei</taxon>
        <taxon>Albuliformes</taxon>
        <taxon>Albulidae</taxon>
        <taxon>Albula</taxon>
    </lineage>
</organism>
<gene>
    <name evidence="1" type="ORF">AGOR_G00202370</name>
</gene>
<dbReference type="EMBL" id="JAERUA010000019">
    <property type="protein sequence ID" value="KAI1887073.1"/>
    <property type="molecule type" value="Genomic_DNA"/>
</dbReference>
<sequence>MEFVQKIAGSKADDFIDQTAEVVKDKLGNLIGGEKEEKKEEGGIGGVLNNIAEKAVADAAADKAQDTVMGVAKSLFG</sequence>